<evidence type="ECO:0000259" key="2">
    <source>
        <dbReference type="SMART" id="SM00507"/>
    </source>
</evidence>
<sequence length="1808" mass="213317">MLTNELHRLNYQGHITVTTEIVAFVNRIVAERNRQQQQQLEQVEQPQLQPLIEPVNEQQQQLELVEQQPQLVKIIDVIINELDQSDNSDDGLFNPDKYRANYKQKFDQSGRRQRMQQLIQAQQQITNQIHQLQESLQTINDILREEFDLNDETEQPKEQPKEQPIEINENYEQLLAEQQLKHQQELDQQEQLHQKEIQELKDKLEKQDKAALLKDKIDQVYELEKAKPYKVYISFGSIWQKKKQVYKHQQTLDEYHYIHTAPNAGDSYKTLSNTVVRDKQTNDYFKQKAVDLLSDYQDPIHEDSSTLMTALYSFLIVVYRLPLGGRTNYTKVISFVVEKQTDQLQDQVIMEDLLKQQKRIIKATSFKETRQKIVRLQHFTQYEIDEIQEKIDINQGKAIRHDENFDDFECLLFTEPQEHDDCKQEIERARQSYNTTSIVMQNDDVSTTYFDNKIISIKDINGLIDTEYEDNRKRAFKMQFLFGTISEELQQGKFVYDHQPLLDTHIQQYAPAMITNQQTLDQYKLYIQSCIIEMQDFQITESTKYRYIGIYAMMVKVSRFPLAGLCMKELIDKHYISHRMQLFYQISELNNCFWLAFARWLLKGNGKAAGINAKVAPSQIRCEAKKQICKFYNLTKKQYDTFIIDYKGFDVVEEMNKLIIKAKINVNIFYYNNDDKFYYLGERRQYNKIKHIKTDDNDETEEEQSDEIIPTFNILLVSDTHESQDIYHVFHVTNTDGLTRQKYCPHCYQQSFDPKDDHYKRDYDSHVSQCKINGGQIIKKVKLDEQPFPYIPHIQRNETYAYLLANNVTQQFKPTHYYITYDFETVERKVNTYFGKSITKDSVICNSQWISVLEPQSVASTIKLKWREQYNNDDNYRKITTPFGTDALKTIYYDLRQGTDFISQWIEQVFEEAKQVSLDNKYDDDKIPYNQCVSIIGFNSSRFDQALFSKYLHNDKWTIQSYIGTMGQGKQIVVEHKQTHQTDQSAQTQRVQQIKFIDAMNYTQPTDLANFAKDFGNKDNESKGLFPYEGITYDNYNYELNKSQPFPIRAFDSQLKNKTMNDDDYQLYLTDAKNYATRWDYLQHYNELDTQIMIQPLDNLINWFYQYNVDMLSFMSLDANANAIKYAIAYKDFDLNVNYPQQSKKSTPFILSQSYWNSKVIGYNIQDKQKHRKINNNVTINDYDQYKDLFERQGCIICGDKFTMDNKPTLDRIDNKLPHTKSNCQPCCLYCNRYKSDKDEKVTRLFIQLRRYCKINHLPQTIVNNEVYQLIRRNITGGLSNVMHRYNHANDTTIKRYYYNEENKTITVIDTNHTVSHICGVDFNSLYPSCFSSQYHPFNKYTNGIMYMCGSVNGVINDSNQARKIINSTDRFTDKGQLFIAQLKGHIDEHYINDFINFPPIFRNLSYQSSKAVIGEYMYDQMQQAGVKTHKQERKLTQLLSTHNQYMTFSSYYLWFLIDDCHFIIDDIKQLVTFDKHTKFNAFVNEFMNKRIEAIKVKNNGLDKFCKMILNASYGSDGMNTEKYNKIKLLTKDKTIEAHTKQSWMNDRKLADNLYAVQFNPMNCKCNTCLQVAYFTLDNAKYWYLNFIYNFMYKCLDMTKLHFVEGDIDSAYWAISGKQVIQTDANQQEYTDQSVQNQRLYEDNLHQGFKYVIKDQQFYDTNAKYYFPTIDGDKQDEKKLLGLSIENEGDEMIALAPKNYYIHTFKRNQLTDVIKLKGVNLRQNSICKQDVIDNIVNGKITQGTNMRLSQLADQLQEGQLSKTYCMSKLIQSKNALTGIQTKMIVLKNSQSCVPFIYGLTADSYIDSC</sequence>
<reference evidence="3 4" key="1">
    <citation type="submission" date="2019-03" db="EMBL/GenBank/DDBJ databases">
        <title>Single cell metagenomics reveals metabolic interactions within the superorganism composed of flagellate Streblomastix strix and complex community of Bacteroidetes bacteria on its surface.</title>
        <authorList>
            <person name="Treitli S.C."/>
            <person name="Kolisko M."/>
            <person name="Husnik F."/>
            <person name="Keeling P."/>
            <person name="Hampl V."/>
        </authorList>
    </citation>
    <scope>NUCLEOTIDE SEQUENCE [LARGE SCALE GENOMIC DNA]</scope>
    <source>
        <strain evidence="3">ST1C</strain>
    </source>
</reference>
<protein>
    <recommendedName>
        <fullName evidence="2">HNH nuclease domain-containing protein</fullName>
    </recommendedName>
</protein>
<dbReference type="SMART" id="SM00507">
    <property type="entry name" value="HNHc"/>
    <property type="match status" value="1"/>
</dbReference>
<feature type="coiled-coil region" evidence="1">
    <location>
        <begin position="168"/>
        <end position="210"/>
    </location>
</feature>
<dbReference type="Gene3D" id="3.30.40.220">
    <property type="match status" value="1"/>
</dbReference>
<evidence type="ECO:0000313" key="4">
    <source>
        <dbReference type="Proteomes" id="UP000324800"/>
    </source>
</evidence>
<dbReference type="Proteomes" id="UP000324800">
    <property type="component" value="Unassembled WGS sequence"/>
</dbReference>
<proteinExistence type="predicted"/>
<dbReference type="InterPro" id="IPR043502">
    <property type="entry name" value="DNA/RNA_pol_sf"/>
</dbReference>
<dbReference type="SUPFAM" id="SSF56672">
    <property type="entry name" value="DNA/RNA polymerases"/>
    <property type="match status" value="1"/>
</dbReference>
<dbReference type="EMBL" id="SNRW01001735">
    <property type="protein sequence ID" value="KAA6395235.1"/>
    <property type="molecule type" value="Genomic_DNA"/>
</dbReference>
<comment type="caution">
    <text evidence="3">The sequence shown here is derived from an EMBL/GenBank/DDBJ whole genome shotgun (WGS) entry which is preliminary data.</text>
</comment>
<feature type="domain" description="HNH nuclease" evidence="2">
    <location>
        <begin position="1184"/>
        <end position="1233"/>
    </location>
</feature>
<evidence type="ECO:0000313" key="3">
    <source>
        <dbReference type="EMBL" id="KAA6395235.1"/>
    </source>
</evidence>
<accession>A0A5J4WLI0</accession>
<dbReference type="InterPro" id="IPR003615">
    <property type="entry name" value="HNH_nuc"/>
</dbReference>
<evidence type="ECO:0000256" key="1">
    <source>
        <dbReference type="SAM" id="Coils"/>
    </source>
</evidence>
<organism evidence="3 4">
    <name type="scientific">Streblomastix strix</name>
    <dbReference type="NCBI Taxonomy" id="222440"/>
    <lineage>
        <taxon>Eukaryota</taxon>
        <taxon>Metamonada</taxon>
        <taxon>Preaxostyla</taxon>
        <taxon>Oxymonadida</taxon>
        <taxon>Streblomastigidae</taxon>
        <taxon>Streblomastix</taxon>
    </lineage>
</organism>
<gene>
    <name evidence="3" type="ORF">EZS28_009236</name>
</gene>
<dbReference type="PANTHER" id="PTHR33206">
    <property type="entry name" value="PROTEIN CBG10425"/>
    <property type="match status" value="1"/>
</dbReference>
<keyword evidence="1" id="KW-0175">Coiled coil</keyword>
<dbReference type="PANTHER" id="PTHR33206:SF1">
    <property type="entry name" value="DNA-DIRECTED DNA POLYMERASE"/>
    <property type="match status" value="1"/>
</dbReference>
<name>A0A5J4WLI0_9EUKA</name>